<comment type="caution">
    <text evidence="1">The sequence shown here is derived from an EMBL/GenBank/DDBJ whole genome shotgun (WGS) entry which is preliminary data.</text>
</comment>
<dbReference type="EMBL" id="JAPDGR010004347">
    <property type="protein sequence ID" value="KAJ2968373.1"/>
    <property type="molecule type" value="Genomic_DNA"/>
</dbReference>
<organism evidence="1 2">
    <name type="scientific">Xylaria curta</name>
    <dbReference type="NCBI Taxonomy" id="42375"/>
    <lineage>
        <taxon>Eukaryota</taxon>
        <taxon>Fungi</taxon>
        <taxon>Dikarya</taxon>
        <taxon>Ascomycota</taxon>
        <taxon>Pezizomycotina</taxon>
        <taxon>Sordariomycetes</taxon>
        <taxon>Xylariomycetidae</taxon>
        <taxon>Xylariales</taxon>
        <taxon>Xylariaceae</taxon>
        <taxon>Xylaria</taxon>
    </lineage>
</organism>
<accession>A0ACC1MQ84</accession>
<protein>
    <submittedName>
        <fullName evidence="1">Uncharacterized protein</fullName>
    </submittedName>
</protein>
<name>A0ACC1MQ84_9PEZI</name>
<reference evidence="1" key="1">
    <citation type="submission" date="2022-10" db="EMBL/GenBank/DDBJ databases">
        <title>Genome Sequence of Xylaria curta.</title>
        <authorList>
            <person name="Buettner E."/>
        </authorList>
    </citation>
    <scope>NUCLEOTIDE SEQUENCE</scope>
    <source>
        <strain evidence="1">Babe10</strain>
    </source>
</reference>
<dbReference type="Proteomes" id="UP001143856">
    <property type="component" value="Unassembled WGS sequence"/>
</dbReference>
<keyword evidence="2" id="KW-1185">Reference proteome</keyword>
<evidence type="ECO:0000313" key="1">
    <source>
        <dbReference type="EMBL" id="KAJ2968373.1"/>
    </source>
</evidence>
<evidence type="ECO:0000313" key="2">
    <source>
        <dbReference type="Proteomes" id="UP001143856"/>
    </source>
</evidence>
<gene>
    <name evidence="1" type="ORF">NUW58_g10236</name>
</gene>
<proteinExistence type="predicted"/>
<sequence>MSWTPTAPGISTNQYNPTGVVAGNQHWGHATSRDLYHWVNQPIALFPPEERVYVFSGSAVVDVNNTSGFFPNQDNGVVAMATLARYFEDGSGGPQTQGIAYSHDGGYTFEYYEGNPVIDSTNTQFRDPKIIRYEDHWVALVAYAQEFVIALFTSPDLKTWTFASNFTRHGLLASSPERPSAARPPSTS</sequence>